<evidence type="ECO:0000256" key="4">
    <source>
        <dbReference type="ARBA" id="ARBA00022729"/>
    </source>
</evidence>
<evidence type="ECO:0000256" key="5">
    <source>
        <dbReference type="ARBA" id="ARBA00022801"/>
    </source>
</evidence>
<dbReference type="Pfam" id="PF07519">
    <property type="entry name" value="Tannase"/>
    <property type="match status" value="1"/>
</dbReference>
<gene>
    <name evidence="9" type="ORF">GFK26_18725</name>
</gene>
<keyword evidence="7" id="KW-1015">Disulfide bond</keyword>
<feature type="compositionally biased region" description="Polar residues" evidence="8">
    <location>
        <begin position="42"/>
        <end position="56"/>
    </location>
</feature>
<keyword evidence="2" id="KW-0719">Serine esterase</keyword>
<keyword evidence="3" id="KW-0479">Metal-binding</keyword>
<comment type="similarity">
    <text evidence="1">Belongs to the tannase family.</text>
</comment>
<evidence type="ECO:0000256" key="7">
    <source>
        <dbReference type="ARBA" id="ARBA00023157"/>
    </source>
</evidence>
<dbReference type="AlphaFoldDB" id="A0A5Q0MF15"/>
<proteinExistence type="inferred from homology"/>
<dbReference type="GO" id="GO:0052689">
    <property type="term" value="F:carboxylic ester hydrolase activity"/>
    <property type="evidence" value="ECO:0007669"/>
    <property type="project" value="UniProtKB-KW"/>
</dbReference>
<dbReference type="GO" id="GO:0046872">
    <property type="term" value="F:metal ion binding"/>
    <property type="evidence" value="ECO:0007669"/>
    <property type="project" value="UniProtKB-KW"/>
</dbReference>
<evidence type="ECO:0000256" key="3">
    <source>
        <dbReference type="ARBA" id="ARBA00022723"/>
    </source>
</evidence>
<dbReference type="InterPro" id="IPR011118">
    <property type="entry name" value="Tannase/feruloyl_esterase"/>
</dbReference>
<keyword evidence="4" id="KW-0732">Signal</keyword>
<dbReference type="Proteomes" id="UP000326780">
    <property type="component" value="Chromosome"/>
</dbReference>
<dbReference type="SUPFAM" id="SSF53474">
    <property type="entry name" value="alpha/beta-Hydrolases"/>
    <property type="match status" value="1"/>
</dbReference>
<organism evidence="9 10">
    <name type="scientific">Variovorax paradoxus</name>
    <dbReference type="NCBI Taxonomy" id="34073"/>
    <lineage>
        <taxon>Bacteria</taxon>
        <taxon>Pseudomonadati</taxon>
        <taxon>Pseudomonadota</taxon>
        <taxon>Betaproteobacteria</taxon>
        <taxon>Burkholderiales</taxon>
        <taxon>Comamonadaceae</taxon>
        <taxon>Variovorax</taxon>
    </lineage>
</organism>
<dbReference type="InterPro" id="IPR029058">
    <property type="entry name" value="AB_hydrolase_fold"/>
</dbReference>
<evidence type="ECO:0000256" key="1">
    <source>
        <dbReference type="ARBA" id="ARBA00006249"/>
    </source>
</evidence>
<evidence type="ECO:0000313" key="9">
    <source>
        <dbReference type="EMBL" id="QFZ87648.1"/>
    </source>
</evidence>
<feature type="region of interest" description="Disordered" evidence="8">
    <location>
        <begin position="18"/>
        <end position="77"/>
    </location>
</feature>
<dbReference type="PANTHER" id="PTHR33938">
    <property type="entry name" value="FERULOYL ESTERASE B-RELATED"/>
    <property type="match status" value="1"/>
</dbReference>
<evidence type="ECO:0000256" key="8">
    <source>
        <dbReference type="SAM" id="MobiDB-lite"/>
    </source>
</evidence>
<sequence>MAVAATLAACGGGNGGSYSALPPVAAAQPQPPAPSEDPCESLTGTALSGGTVTGAQSVVAGDYTPPNIAPGEPSPLTGLPDFCRVTVTMKPSPDSNVGVEVWLPKTNWNGRFLGTGNGGPAGAITYYTGLREGLIRGFAVANTDLGTARDITTREGHPEQWVDFGNRATREMTVAGKAIVNAYYNAPPKYSYFQGCSTGGQQALTNAQRYPNDYDGLIVGAPGNNRTHLHMSFIWHHKAFNEPGATLTPGKAKMVMSKSIAACVGKDGGAPTDTFLTDPRQCNFDPDTLPRCTTGNGDDCLTDPQLTALKKAYAGPTNPRTGEQIYGGLPFGAEGLLYGPVEQAASWWPAAQFYQFYWVFGKGFDYKAFDFDHDVDTVDDRLAPLVNANSPDLSAFKARGGKLLMYSGLQDPGAPYHDALNYYERVVKAQGGNLAATQEHFRYYLVPGMGHCSGLDGGNGGTEFGQPYSAVVPSSAKGDILIQMTEWVEKQKAPEEIIGTSYTPSGQIATQRPICVYPKLPTYQGGDATKASSFACKDAPRGNAPAPSDRYLN</sequence>
<keyword evidence="5 9" id="KW-0378">Hydrolase</keyword>
<accession>A0A5Q0MF15</accession>
<name>A0A5Q0MF15_VARPD</name>
<evidence type="ECO:0000313" key="10">
    <source>
        <dbReference type="Proteomes" id="UP000326780"/>
    </source>
</evidence>
<keyword evidence="6" id="KW-0106">Calcium</keyword>
<protein>
    <submittedName>
        <fullName evidence="9">Tannase/feruloyl esterase family alpha/beta hydrolase</fullName>
    </submittedName>
</protein>
<reference evidence="9 10" key="1">
    <citation type="submission" date="2019-10" db="EMBL/GenBank/DDBJ databases">
        <title>Complete genome sequence of Variovorax paradoxus 5C-2.</title>
        <authorList>
            <person name="Gogoleva N.E."/>
            <person name="Balkin A.S."/>
        </authorList>
    </citation>
    <scope>NUCLEOTIDE SEQUENCE [LARGE SCALE GENOMIC DNA]</scope>
    <source>
        <strain evidence="9 10">5C-2</strain>
    </source>
</reference>
<dbReference type="EMBL" id="CP045644">
    <property type="protein sequence ID" value="QFZ87648.1"/>
    <property type="molecule type" value="Genomic_DNA"/>
</dbReference>
<evidence type="ECO:0000256" key="2">
    <source>
        <dbReference type="ARBA" id="ARBA00022487"/>
    </source>
</evidence>
<dbReference type="PANTHER" id="PTHR33938:SF15">
    <property type="entry name" value="FERULOYL ESTERASE B-RELATED"/>
    <property type="match status" value="1"/>
</dbReference>
<evidence type="ECO:0000256" key="6">
    <source>
        <dbReference type="ARBA" id="ARBA00022837"/>
    </source>
</evidence>